<dbReference type="Proteomes" id="UP000194236">
    <property type="component" value="Unassembled WGS sequence"/>
</dbReference>
<dbReference type="EMBL" id="MUJZ01002428">
    <property type="protein sequence ID" value="OTF83728.1"/>
    <property type="molecule type" value="Genomic_DNA"/>
</dbReference>
<evidence type="ECO:0000313" key="2">
    <source>
        <dbReference type="Proteomes" id="UP000194236"/>
    </source>
</evidence>
<name>A0A1Y3BUR6_EURMA</name>
<evidence type="ECO:0000313" key="1">
    <source>
        <dbReference type="EMBL" id="OTF83728.1"/>
    </source>
</evidence>
<dbReference type="AlphaFoldDB" id="A0A1Y3BUR6"/>
<sequence>TVLLFERYANQQQQQTVNKRPLRIPKLLLPKVNRPAMYSLNGYVPKPSLQRTQMAPSEPYSSKVSVFFRQFKK</sequence>
<proteinExistence type="predicted"/>
<reference evidence="1 2" key="1">
    <citation type="submission" date="2017-03" db="EMBL/GenBank/DDBJ databases">
        <title>Genome Survey of Euroglyphus maynei.</title>
        <authorList>
            <person name="Arlian L.G."/>
            <person name="Morgan M.S."/>
            <person name="Rider S.D."/>
        </authorList>
    </citation>
    <scope>NUCLEOTIDE SEQUENCE [LARGE SCALE GENOMIC DNA]</scope>
    <source>
        <strain evidence="1">Arlian Lab</strain>
        <tissue evidence="1">Whole body</tissue>
    </source>
</reference>
<accession>A0A1Y3BUR6</accession>
<comment type="caution">
    <text evidence="1">The sequence shown here is derived from an EMBL/GenBank/DDBJ whole genome shotgun (WGS) entry which is preliminary data.</text>
</comment>
<keyword evidence="2" id="KW-1185">Reference proteome</keyword>
<protein>
    <submittedName>
        <fullName evidence="1">Uncharacterized protein</fullName>
    </submittedName>
</protein>
<organism evidence="1 2">
    <name type="scientific">Euroglyphus maynei</name>
    <name type="common">Mayne's house dust mite</name>
    <dbReference type="NCBI Taxonomy" id="6958"/>
    <lineage>
        <taxon>Eukaryota</taxon>
        <taxon>Metazoa</taxon>
        <taxon>Ecdysozoa</taxon>
        <taxon>Arthropoda</taxon>
        <taxon>Chelicerata</taxon>
        <taxon>Arachnida</taxon>
        <taxon>Acari</taxon>
        <taxon>Acariformes</taxon>
        <taxon>Sarcoptiformes</taxon>
        <taxon>Astigmata</taxon>
        <taxon>Psoroptidia</taxon>
        <taxon>Analgoidea</taxon>
        <taxon>Pyroglyphidae</taxon>
        <taxon>Pyroglyphinae</taxon>
        <taxon>Euroglyphus</taxon>
    </lineage>
</organism>
<feature type="non-terminal residue" evidence="1">
    <location>
        <position position="1"/>
    </location>
</feature>
<gene>
    <name evidence="1" type="ORF">BLA29_012207</name>
</gene>